<feature type="domain" description="HMA" evidence="2">
    <location>
        <begin position="16"/>
        <end position="82"/>
    </location>
</feature>
<proteinExistence type="predicted"/>
<evidence type="ECO:0000256" key="1">
    <source>
        <dbReference type="ARBA" id="ARBA00022723"/>
    </source>
</evidence>
<dbReference type="PROSITE" id="PS50846">
    <property type="entry name" value="HMA_2"/>
    <property type="match status" value="1"/>
</dbReference>
<dbReference type="CDD" id="cd00371">
    <property type="entry name" value="HMA"/>
    <property type="match status" value="1"/>
</dbReference>
<dbReference type="EMBL" id="CP001715">
    <property type="protein sequence ID" value="ACV35425.1"/>
    <property type="molecule type" value="Genomic_DNA"/>
</dbReference>
<dbReference type="eggNOG" id="COG2608">
    <property type="taxonomic scope" value="Bacteria"/>
</dbReference>
<organism evidence="3">
    <name type="scientific">Accumulibacter regalis</name>
    <dbReference type="NCBI Taxonomy" id="522306"/>
    <lineage>
        <taxon>Bacteria</taxon>
        <taxon>Pseudomonadati</taxon>
        <taxon>Pseudomonadota</taxon>
        <taxon>Betaproteobacteria</taxon>
        <taxon>Candidatus Accumulibacter</taxon>
    </lineage>
</organism>
<dbReference type="InterPro" id="IPR036163">
    <property type="entry name" value="HMA_dom_sf"/>
</dbReference>
<protein>
    <submittedName>
        <fullName evidence="3">Heavy metal transport/detoxification protein</fullName>
    </submittedName>
</protein>
<dbReference type="Gene3D" id="3.30.70.100">
    <property type="match status" value="1"/>
</dbReference>
<dbReference type="PANTHER" id="PTHR46594:SF4">
    <property type="entry name" value="P-TYPE CATION-TRANSPORTING ATPASE"/>
    <property type="match status" value="1"/>
</dbReference>
<dbReference type="PRINTS" id="PR00942">
    <property type="entry name" value="CUATPASEI"/>
</dbReference>
<dbReference type="SUPFAM" id="SSF55008">
    <property type="entry name" value="HMA, heavy metal-associated domain"/>
    <property type="match status" value="1"/>
</dbReference>
<sequence length="82" mass="8477">MAAVDAATEGTEQRMERVVVTIGGMSCQRCVQTVTSALTALPGVFQVDVALEAGEASIAYDPELANAGQFRDAIEAAGFDSP</sequence>
<dbReference type="FunFam" id="3.30.70.100:FF:000001">
    <property type="entry name" value="ATPase copper transporting beta"/>
    <property type="match status" value="1"/>
</dbReference>
<keyword evidence="1" id="KW-0479">Metal-binding</keyword>
<gene>
    <name evidence="3" type="ordered locus">CAP2UW1_2130</name>
</gene>
<dbReference type="HOGENOM" id="CLU_134973_10_3_4"/>
<dbReference type="GO" id="GO:0046872">
    <property type="term" value="F:metal ion binding"/>
    <property type="evidence" value="ECO:0007669"/>
    <property type="project" value="UniProtKB-KW"/>
</dbReference>
<dbReference type="Pfam" id="PF00403">
    <property type="entry name" value="HMA"/>
    <property type="match status" value="1"/>
</dbReference>
<reference evidence="3" key="1">
    <citation type="submission" date="2009-08" db="EMBL/GenBank/DDBJ databases">
        <authorList>
            <consortium name="US DOE Joint Genome Institute"/>
            <person name="Lucas S."/>
            <person name="Copeland A."/>
            <person name="Lapidus A."/>
            <person name="Glavina del Rio T."/>
            <person name="Dalin E."/>
            <person name="Tice H."/>
            <person name="Bruce D."/>
            <person name="Barry K."/>
            <person name="Pitluck S."/>
            <person name="Lowry S."/>
            <person name="Larimer F."/>
            <person name="Land M."/>
            <person name="Hauser L."/>
            <person name="Kyrpides N."/>
            <person name="Ivanova N."/>
            <person name="McMahon K.D."/>
            <person name="Hugenholtz P."/>
        </authorList>
    </citation>
    <scope>NUCLEOTIDE SEQUENCE</scope>
    <source>
        <strain evidence="3">UW-1</strain>
    </source>
</reference>
<dbReference type="PANTHER" id="PTHR46594">
    <property type="entry name" value="P-TYPE CATION-TRANSPORTING ATPASE"/>
    <property type="match status" value="1"/>
</dbReference>
<dbReference type="STRING" id="522306.CAP2UW1_2130"/>
<reference evidence="3" key="2">
    <citation type="submission" date="2009-09" db="EMBL/GenBank/DDBJ databases">
        <title>Complete sequence of chromosome of Candidatus Accumulibacter phosphatis clade IIA str. UW-1.</title>
        <authorList>
            <consortium name="US DOE Joint Genome Institute"/>
            <person name="Martin H.G."/>
            <person name="Ivanova N."/>
            <person name="Kunin V."/>
            <person name="Warnecke F."/>
            <person name="Barry K."/>
            <person name="He S."/>
            <person name="Salamov A."/>
            <person name="Szeto E."/>
            <person name="Dalin E."/>
            <person name="Pangilinan J.L."/>
            <person name="Lapidus A."/>
            <person name="Lowry S."/>
            <person name="Kyrpides N.C."/>
            <person name="McMahon K.D."/>
            <person name="Hugenholtz P."/>
        </authorList>
    </citation>
    <scope>NUCLEOTIDE SEQUENCE [LARGE SCALE GENOMIC DNA]</scope>
    <source>
        <strain evidence="3">UW-1</strain>
    </source>
</reference>
<name>C7RV93_ACCRE</name>
<dbReference type="KEGG" id="app:CAP2UW1_2130"/>
<evidence type="ECO:0000259" key="2">
    <source>
        <dbReference type="PROSITE" id="PS50846"/>
    </source>
</evidence>
<dbReference type="AlphaFoldDB" id="C7RV93"/>
<accession>C7RV93</accession>
<dbReference type="InterPro" id="IPR006121">
    <property type="entry name" value="HMA_dom"/>
</dbReference>
<evidence type="ECO:0000313" key="3">
    <source>
        <dbReference type="EMBL" id="ACV35425.1"/>
    </source>
</evidence>